<dbReference type="RefSeq" id="WP_117680412.1">
    <property type="nucleotide sequence ID" value="NZ_QSRJ01000019.1"/>
</dbReference>
<organism evidence="10 11">
    <name type="scientific">Collinsella tanakaei</name>
    <dbReference type="NCBI Taxonomy" id="626935"/>
    <lineage>
        <taxon>Bacteria</taxon>
        <taxon>Bacillati</taxon>
        <taxon>Actinomycetota</taxon>
        <taxon>Coriobacteriia</taxon>
        <taxon>Coriobacteriales</taxon>
        <taxon>Coriobacteriaceae</taxon>
        <taxon>Collinsella</taxon>
    </lineage>
</organism>
<dbReference type="InterPro" id="IPR004628">
    <property type="entry name" value="Man_deHydtase"/>
</dbReference>
<evidence type="ECO:0000256" key="2">
    <source>
        <dbReference type="ARBA" id="ARBA00002713"/>
    </source>
</evidence>
<comment type="similarity">
    <text evidence="4 9">Belongs to the mannonate dehydratase family.</text>
</comment>
<dbReference type="PANTHER" id="PTHR30387">
    <property type="entry name" value="MANNONATE DEHYDRATASE"/>
    <property type="match status" value="1"/>
</dbReference>
<comment type="function">
    <text evidence="2 9">Catalyzes the dehydration of D-mannonate.</text>
</comment>
<dbReference type="NCBIfam" id="NF003027">
    <property type="entry name" value="PRK03906.1"/>
    <property type="match status" value="2"/>
</dbReference>
<dbReference type="PIRSF" id="PIRSF016049">
    <property type="entry name" value="Man_dehyd"/>
    <property type="match status" value="1"/>
</dbReference>
<evidence type="ECO:0000256" key="1">
    <source>
        <dbReference type="ARBA" id="ARBA00001794"/>
    </source>
</evidence>
<dbReference type="InterPro" id="IPR036237">
    <property type="entry name" value="Xyl_isomerase-like_sf"/>
</dbReference>
<evidence type="ECO:0000313" key="11">
    <source>
        <dbReference type="Proteomes" id="UP000260943"/>
    </source>
</evidence>
<comment type="cofactor">
    <cofactor evidence="9">
        <name>Fe(2+)</name>
        <dbReference type="ChEBI" id="CHEBI:29033"/>
    </cofactor>
    <cofactor evidence="9">
        <name>Mn(2+)</name>
        <dbReference type="ChEBI" id="CHEBI:29035"/>
    </cofactor>
</comment>
<evidence type="ECO:0000256" key="9">
    <source>
        <dbReference type="HAMAP-Rule" id="MF_00106"/>
    </source>
</evidence>
<dbReference type="UniPathway" id="UPA00246"/>
<keyword evidence="8 9" id="KW-0456">Lyase</keyword>
<comment type="caution">
    <text evidence="10">The sequence shown here is derived from an EMBL/GenBank/DDBJ whole genome shotgun (WGS) entry which is preliminary data.</text>
</comment>
<evidence type="ECO:0000256" key="8">
    <source>
        <dbReference type="ARBA" id="ARBA00023239"/>
    </source>
</evidence>
<gene>
    <name evidence="9 10" type="primary">uxuA</name>
    <name evidence="10" type="ORF">DXC81_10890</name>
</gene>
<comment type="catalytic activity">
    <reaction evidence="1 9">
        <text>D-mannonate = 2-dehydro-3-deoxy-D-gluconate + H2O</text>
        <dbReference type="Rhea" id="RHEA:20097"/>
        <dbReference type="ChEBI" id="CHEBI:15377"/>
        <dbReference type="ChEBI" id="CHEBI:17767"/>
        <dbReference type="ChEBI" id="CHEBI:57990"/>
        <dbReference type="EC" id="4.2.1.8"/>
    </reaction>
</comment>
<proteinExistence type="inferred from homology"/>
<dbReference type="Gene3D" id="3.20.20.150">
    <property type="entry name" value="Divalent-metal-dependent TIM barrel enzymes"/>
    <property type="match status" value="1"/>
</dbReference>
<protein>
    <recommendedName>
        <fullName evidence="5 9">Mannonate dehydratase</fullName>
        <ecNumber evidence="5 9">4.2.1.8</ecNumber>
    </recommendedName>
    <alternativeName>
        <fullName evidence="9">D-mannonate hydro-lyase</fullName>
    </alternativeName>
</protein>
<dbReference type="GO" id="GO:0030145">
    <property type="term" value="F:manganese ion binding"/>
    <property type="evidence" value="ECO:0007669"/>
    <property type="project" value="TreeGrafter"/>
</dbReference>
<comment type="pathway">
    <text evidence="3 9">Carbohydrate metabolism; pentose and glucuronate interconversion.</text>
</comment>
<evidence type="ECO:0000256" key="7">
    <source>
        <dbReference type="ARBA" id="ARBA00023211"/>
    </source>
</evidence>
<evidence type="ECO:0000256" key="4">
    <source>
        <dbReference type="ARBA" id="ARBA00007389"/>
    </source>
</evidence>
<dbReference type="GO" id="GO:0008198">
    <property type="term" value="F:ferrous iron binding"/>
    <property type="evidence" value="ECO:0007669"/>
    <property type="project" value="TreeGrafter"/>
</dbReference>
<accession>A0A3E4QNN4</accession>
<keyword evidence="6 9" id="KW-0408">Iron</keyword>
<evidence type="ECO:0000313" key="10">
    <source>
        <dbReference type="EMBL" id="RGL07155.1"/>
    </source>
</evidence>
<keyword evidence="7 9" id="KW-0464">Manganese</keyword>
<evidence type="ECO:0000256" key="5">
    <source>
        <dbReference type="ARBA" id="ARBA00012927"/>
    </source>
</evidence>
<evidence type="ECO:0000256" key="3">
    <source>
        <dbReference type="ARBA" id="ARBA00004892"/>
    </source>
</evidence>
<dbReference type="EC" id="4.2.1.8" evidence="5 9"/>
<dbReference type="GO" id="GO:0042840">
    <property type="term" value="P:D-glucuronate catabolic process"/>
    <property type="evidence" value="ECO:0007669"/>
    <property type="project" value="TreeGrafter"/>
</dbReference>
<dbReference type="Proteomes" id="UP000260943">
    <property type="component" value="Unassembled WGS sequence"/>
</dbReference>
<reference evidence="10 11" key="1">
    <citation type="submission" date="2018-08" db="EMBL/GenBank/DDBJ databases">
        <title>A genome reference for cultivated species of the human gut microbiota.</title>
        <authorList>
            <person name="Zou Y."/>
            <person name="Xue W."/>
            <person name="Luo G."/>
        </authorList>
    </citation>
    <scope>NUCLEOTIDE SEQUENCE [LARGE SCALE GENOMIC DNA]</scope>
    <source>
        <strain evidence="10 11">TF08-14</strain>
    </source>
</reference>
<evidence type="ECO:0000256" key="6">
    <source>
        <dbReference type="ARBA" id="ARBA00023004"/>
    </source>
</evidence>
<dbReference type="Pfam" id="PF03786">
    <property type="entry name" value="UxuA"/>
    <property type="match status" value="1"/>
</dbReference>
<dbReference type="AlphaFoldDB" id="A0A3E4QNN4"/>
<sequence>MELTFRWYGPNEEKITLQQIRQIPGCRGIVGTLFDIPAGEVWPRERIHQLRQMIEDEGLTLKVIESVNVSDDIKIGTPLRDRHIEAYKETIRNLAAEGVEVICYNFMPVFDWVKSDLDYKLPDGSSTLAFVRKNIPDDPQQIIDTVADGSAGFTLPGWEPERLSQVRALLDAYKDVDEDRLRENLVYFLKAIIPTCEECGVKMAIHPDDPPYSMFGLPRIIKNREDLDWLCNAVDSPCNGITLCCGSIAEEPGNDIYSILAEFTRRGRIHFVHMRNIKYISPEEPGNKDFYEAPHPSECGSLDMVKMMRALHDNGFTGYMRPDHGRMIWGETGRPGYGLYDRALGIAYINGVWEALEKSGCQVADQADGQADGQTAQRAGE</sequence>
<dbReference type="EMBL" id="QSRJ01000019">
    <property type="protein sequence ID" value="RGL07155.1"/>
    <property type="molecule type" value="Genomic_DNA"/>
</dbReference>
<dbReference type="PANTHER" id="PTHR30387:SF2">
    <property type="entry name" value="MANNONATE DEHYDRATASE"/>
    <property type="match status" value="1"/>
</dbReference>
<dbReference type="SUPFAM" id="SSF51658">
    <property type="entry name" value="Xylose isomerase-like"/>
    <property type="match status" value="1"/>
</dbReference>
<name>A0A3E4QNN4_9ACTN</name>
<dbReference type="GO" id="GO:0008927">
    <property type="term" value="F:mannonate dehydratase activity"/>
    <property type="evidence" value="ECO:0007669"/>
    <property type="project" value="UniProtKB-UniRule"/>
</dbReference>
<dbReference type="NCBIfam" id="TIGR00695">
    <property type="entry name" value="uxuA"/>
    <property type="match status" value="1"/>
</dbReference>
<dbReference type="HAMAP" id="MF_00106">
    <property type="entry name" value="UxuA"/>
    <property type="match status" value="1"/>
</dbReference>